<evidence type="ECO:0000313" key="1">
    <source>
        <dbReference type="EMBL" id="KAG2482914.1"/>
    </source>
</evidence>
<comment type="caution">
    <text evidence="1">The sequence shown here is derived from an EMBL/GenBank/DDBJ whole genome shotgun (WGS) entry which is preliminary data.</text>
</comment>
<dbReference type="EMBL" id="JAEHOE010000197">
    <property type="protein sequence ID" value="KAG2482914.1"/>
    <property type="molecule type" value="Genomic_DNA"/>
</dbReference>
<name>A0A835XMK2_9CHLO</name>
<dbReference type="AlphaFoldDB" id="A0A835XMK2"/>
<gene>
    <name evidence="1" type="ORF">HYH03_018193</name>
</gene>
<proteinExistence type="predicted"/>
<keyword evidence="2" id="KW-1185">Reference proteome</keyword>
<evidence type="ECO:0000313" key="2">
    <source>
        <dbReference type="Proteomes" id="UP000612055"/>
    </source>
</evidence>
<organism evidence="1 2">
    <name type="scientific">Edaphochlamys debaryana</name>
    <dbReference type="NCBI Taxonomy" id="47281"/>
    <lineage>
        <taxon>Eukaryota</taxon>
        <taxon>Viridiplantae</taxon>
        <taxon>Chlorophyta</taxon>
        <taxon>core chlorophytes</taxon>
        <taxon>Chlorophyceae</taxon>
        <taxon>CS clade</taxon>
        <taxon>Chlamydomonadales</taxon>
        <taxon>Chlamydomonadales incertae sedis</taxon>
        <taxon>Edaphochlamys</taxon>
    </lineage>
</organism>
<reference evidence="1" key="1">
    <citation type="journal article" date="2020" name="bioRxiv">
        <title>Comparative genomics of Chlamydomonas.</title>
        <authorList>
            <person name="Craig R.J."/>
            <person name="Hasan A.R."/>
            <person name="Ness R.W."/>
            <person name="Keightley P.D."/>
        </authorList>
    </citation>
    <scope>NUCLEOTIDE SEQUENCE</scope>
    <source>
        <strain evidence="1">CCAP 11/70</strain>
    </source>
</reference>
<dbReference type="Proteomes" id="UP000612055">
    <property type="component" value="Unassembled WGS sequence"/>
</dbReference>
<protein>
    <submittedName>
        <fullName evidence="1">Uncharacterized protein</fullName>
    </submittedName>
</protein>
<sequence>MLTRQPPEVLPALRAAKALARWDVRLALGRQYGEDGALLPEAEVALCRAVGVMRGMGVEKAALRVSAAGIRIQPVGGQAEVGPGRRNHAPWLEAVAKLGVTRLTLQSIALSHQDMDTLSRCSSLQLSPRELHLQTLELVCTSYPVSALPRLARLPSLGFLALDCDFWVTGAEGARRVCEPLEARGALLALCSDDRWAGRSVYATLYYIEGLDEALAAQLRSIVASLGDELGRLGVDTHKLQITTYG</sequence>
<accession>A0A835XMK2</accession>